<keyword evidence="3 7" id="KW-0653">Protein transport</keyword>
<comment type="similarity">
    <text evidence="7">Belongs to the TatC family.</text>
</comment>
<dbReference type="PANTHER" id="PTHR30371">
    <property type="entry name" value="SEC-INDEPENDENT PROTEIN TRANSLOCASE PROTEIN TATC"/>
    <property type="match status" value="1"/>
</dbReference>
<reference evidence="9 10" key="1">
    <citation type="journal article" date="2017" name="Biochemistry">
        <title>Identification of the Biosynthetic Pathway for the Antibiotic Bicyclomycin.</title>
        <authorList>
            <person name="Patteson J."/>
            <person name="Cai W."/>
            <person name="Johnson R.A."/>
            <person name="Santa Maria K."/>
            <person name="Li B."/>
        </authorList>
    </citation>
    <scope>NUCLEOTIDE SEQUENCE [LARGE SCALE GENOMIC DNA]</scope>
    <source>
        <strain evidence="9 10">ATCC 21532</strain>
    </source>
</reference>
<organism evidence="9 10">
    <name type="scientific">Streptomyces cinnamoneus</name>
    <name type="common">Streptoverticillium cinnamoneum</name>
    <dbReference type="NCBI Taxonomy" id="53446"/>
    <lineage>
        <taxon>Bacteria</taxon>
        <taxon>Bacillati</taxon>
        <taxon>Actinomycetota</taxon>
        <taxon>Actinomycetes</taxon>
        <taxon>Kitasatosporales</taxon>
        <taxon>Streptomycetaceae</taxon>
        <taxon>Streptomyces</taxon>
        <taxon>Streptomyces cinnamoneus group</taxon>
    </lineage>
</organism>
<dbReference type="Proteomes" id="UP000222531">
    <property type="component" value="Unassembled WGS sequence"/>
</dbReference>
<dbReference type="RefSeq" id="WP_099202149.1">
    <property type="nucleotide sequence ID" value="NZ_JBIRXA010000009.1"/>
</dbReference>
<dbReference type="HAMAP" id="MF_00902">
    <property type="entry name" value="TatC"/>
    <property type="match status" value="1"/>
</dbReference>
<keyword evidence="2 7" id="KW-0812">Transmembrane</keyword>
<evidence type="ECO:0000256" key="3">
    <source>
        <dbReference type="ARBA" id="ARBA00022927"/>
    </source>
</evidence>
<keyword evidence="7" id="KW-0813">Transport</keyword>
<dbReference type="AlphaFoldDB" id="A0A2G1XBD8"/>
<accession>A0A2G1XBD8</accession>
<name>A0A2G1XBD8_STRCJ</name>
<evidence type="ECO:0000256" key="8">
    <source>
        <dbReference type="SAM" id="MobiDB-lite"/>
    </source>
</evidence>
<keyword evidence="5 7" id="KW-0811">Translocation</keyword>
<keyword evidence="10" id="KW-1185">Reference proteome</keyword>
<dbReference type="GO" id="GO:0009977">
    <property type="term" value="F:proton motive force dependent protein transmembrane transporter activity"/>
    <property type="evidence" value="ECO:0007669"/>
    <property type="project" value="TreeGrafter"/>
</dbReference>
<feature type="transmembrane region" description="Helical" evidence="7">
    <location>
        <begin position="94"/>
        <end position="118"/>
    </location>
</feature>
<proteinExistence type="inferred from homology"/>
<evidence type="ECO:0000256" key="2">
    <source>
        <dbReference type="ARBA" id="ARBA00022692"/>
    </source>
</evidence>
<keyword evidence="7" id="KW-1003">Cell membrane</keyword>
<feature type="transmembrane region" description="Helical" evidence="7">
    <location>
        <begin position="29"/>
        <end position="47"/>
    </location>
</feature>
<dbReference type="PANTHER" id="PTHR30371:SF0">
    <property type="entry name" value="SEC-INDEPENDENT PROTEIN TRANSLOCASE PROTEIN TATC, CHLOROPLASTIC-RELATED"/>
    <property type="match status" value="1"/>
</dbReference>
<dbReference type="GO" id="GO:0065002">
    <property type="term" value="P:intracellular protein transmembrane transport"/>
    <property type="evidence" value="ECO:0007669"/>
    <property type="project" value="TreeGrafter"/>
</dbReference>
<dbReference type="GO" id="GO:0043953">
    <property type="term" value="P:protein transport by the Tat complex"/>
    <property type="evidence" value="ECO:0007669"/>
    <property type="project" value="UniProtKB-UniRule"/>
</dbReference>
<sequence>MLKSARKKEKDPEGRMPLGEHLRELRNRLAKSVLAIVVVAVVAAFYYRDIIEVFKHPIQDAIGCKISFAELANKDSRQQCASITMSGLVGPFTLMVKVSLVSGLVLASPVWLYQLWAFLAPGLHKTEKKYALGFVAAGVPLFAAGGFFAYKVLPSAAKVLIEFTPGGVDNLLPLDELIDLVTRLVVVFGLSFELPLLLMMLNFGGVLSGRRMLGWWRGMIMSVTVFSAVATPTVDPFSMFLLAGPIIVLYFIAVGVALLNDRRKREANPDRLLSDDEAAPLDLTPQPLGDSEPLPPLSEQGAHHRAGYDDVT</sequence>
<evidence type="ECO:0000256" key="6">
    <source>
        <dbReference type="ARBA" id="ARBA00023136"/>
    </source>
</evidence>
<evidence type="ECO:0000313" key="9">
    <source>
        <dbReference type="EMBL" id="PHQ48536.1"/>
    </source>
</evidence>
<evidence type="ECO:0000256" key="7">
    <source>
        <dbReference type="HAMAP-Rule" id="MF_00902"/>
    </source>
</evidence>
<dbReference type="OrthoDB" id="9777044at2"/>
<comment type="caution">
    <text evidence="9">The sequence shown here is derived from an EMBL/GenBank/DDBJ whole genome shotgun (WGS) entry which is preliminary data.</text>
</comment>
<dbReference type="InterPro" id="IPR002033">
    <property type="entry name" value="TatC"/>
</dbReference>
<evidence type="ECO:0000256" key="4">
    <source>
        <dbReference type="ARBA" id="ARBA00022989"/>
    </source>
</evidence>
<protein>
    <recommendedName>
        <fullName evidence="7">Sec-independent protein translocase protein TatC</fullName>
    </recommendedName>
</protein>
<feature type="transmembrane region" description="Helical" evidence="7">
    <location>
        <begin position="180"/>
        <end position="201"/>
    </location>
</feature>
<keyword evidence="6 7" id="KW-0472">Membrane</keyword>
<feature type="region of interest" description="Disordered" evidence="8">
    <location>
        <begin position="269"/>
        <end position="312"/>
    </location>
</feature>
<evidence type="ECO:0000313" key="10">
    <source>
        <dbReference type="Proteomes" id="UP000222531"/>
    </source>
</evidence>
<comment type="subunit">
    <text evidence="7">The Tat system comprises two distinct complexes: a TatABC complex, containing multiple copies of TatA, TatB and TatC subunits, and a separate TatA complex, containing only TatA subunits. Substrates initially bind to the TatABC complex, which probably triggers association of the separate TatA complex to form the active translocon.</text>
</comment>
<gene>
    <name evidence="7 9" type="primary">tatC</name>
    <name evidence="9" type="ORF">BLA24_29740</name>
</gene>
<dbReference type="PRINTS" id="PR01840">
    <property type="entry name" value="TATCFAMILY"/>
</dbReference>
<dbReference type="Pfam" id="PF00902">
    <property type="entry name" value="TatC"/>
    <property type="match status" value="1"/>
</dbReference>
<dbReference type="NCBIfam" id="TIGR00945">
    <property type="entry name" value="tatC"/>
    <property type="match status" value="1"/>
</dbReference>
<comment type="function">
    <text evidence="7">Part of the twin-arginine translocation (Tat) system that transports large folded proteins containing a characteristic twin-arginine motif in their signal peptide across membranes. Together with TatB, TatC is part of a receptor directly interacting with Tat signal peptides.</text>
</comment>
<feature type="transmembrane region" description="Helical" evidence="7">
    <location>
        <begin position="237"/>
        <end position="259"/>
    </location>
</feature>
<dbReference type="EMBL" id="NHZO01000162">
    <property type="protein sequence ID" value="PHQ48536.1"/>
    <property type="molecule type" value="Genomic_DNA"/>
</dbReference>
<feature type="transmembrane region" description="Helical" evidence="7">
    <location>
        <begin position="213"/>
        <end position="231"/>
    </location>
</feature>
<evidence type="ECO:0000256" key="1">
    <source>
        <dbReference type="ARBA" id="ARBA00004141"/>
    </source>
</evidence>
<feature type="transmembrane region" description="Helical" evidence="7">
    <location>
        <begin position="130"/>
        <end position="150"/>
    </location>
</feature>
<keyword evidence="4 7" id="KW-1133">Transmembrane helix</keyword>
<dbReference type="GO" id="GO:0033281">
    <property type="term" value="C:TAT protein transport complex"/>
    <property type="evidence" value="ECO:0007669"/>
    <property type="project" value="UniProtKB-UniRule"/>
</dbReference>
<evidence type="ECO:0000256" key="5">
    <source>
        <dbReference type="ARBA" id="ARBA00023010"/>
    </source>
</evidence>
<comment type="subcellular location">
    <subcellularLocation>
        <location evidence="7">Cell membrane</location>
        <topology evidence="7">Multi-pass membrane protein</topology>
    </subcellularLocation>
    <subcellularLocation>
        <location evidence="1">Membrane</location>
        <topology evidence="1">Multi-pass membrane protein</topology>
    </subcellularLocation>
</comment>